<dbReference type="AlphaFoldDB" id="K5X515"/>
<dbReference type="EMBL" id="JH971386">
    <property type="protein sequence ID" value="EKM82956.1"/>
    <property type="molecule type" value="Genomic_DNA"/>
</dbReference>
<evidence type="ECO:0000313" key="1">
    <source>
        <dbReference type="EMBL" id="EKM82956.1"/>
    </source>
</evidence>
<dbReference type="Proteomes" id="UP000008493">
    <property type="component" value="Unassembled WGS sequence"/>
</dbReference>
<protein>
    <submittedName>
        <fullName evidence="1">Uncharacterized protein</fullName>
    </submittedName>
</protein>
<evidence type="ECO:0000313" key="2">
    <source>
        <dbReference type="Proteomes" id="UP000008493"/>
    </source>
</evidence>
<dbReference type="KEGG" id="abp:AGABI1DRAFT125433"/>
<dbReference type="OrthoDB" id="3067158at2759"/>
<reference evidence="2" key="1">
    <citation type="journal article" date="2012" name="Proc. Natl. Acad. Sci. U.S.A.">
        <title>Genome sequence of the button mushroom Agaricus bisporus reveals mechanisms governing adaptation to a humic-rich ecological niche.</title>
        <authorList>
            <person name="Morin E."/>
            <person name="Kohler A."/>
            <person name="Baker A.R."/>
            <person name="Foulongne-Oriol M."/>
            <person name="Lombard V."/>
            <person name="Nagy L.G."/>
            <person name="Ohm R.A."/>
            <person name="Patyshakuliyeva A."/>
            <person name="Brun A."/>
            <person name="Aerts A.L."/>
            <person name="Bailey A.M."/>
            <person name="Billette C."/>
            <person name="Coutinho P.M."/>
            <person name="Deakin G."/>
            <person name="Doddapaneni H."/>
            <person name="Floudas D."/>
            <person name="Grimwood J."/>
            <person name="Hilden K."/>
            <person name="Kuees U."/>
            <person name="LaButti K.M."/>
            <person name="Lapidus A."/>
            <person name="Lindquist E.A."/>
            <person name="Lucas S.M."/>
            <person name="Murat C."/>
            <person name="Riley R.W."/>
            <person name="Salamov A.A."/>
            <person name="Schmutz J."/>
            <person name="Subramanian V."/>
            <person name="Woesten H.A.B."/>
            <person name="Xu J."/>
            <person name="Eastwood D.C."/>
            <person name="Foster G.D."/>
            <person name="Sonnenberg A.S."/>
            <person name="Cullen D."/>
            <person name="de Vries R.P."/>
            <person name="Lundell T."/>
            <person name="Hibbett D.S."/>
            <person name="Henrissat B."/>
            <person name="Burton K.S."/>
            <person name="Kerrigan R.W."/>
            <person name="Challen M.P."/>
            <person name="Grigoriev I.V."/>
            <person name="Martin F."/>
        </authorList>
    </citation>
    <scope>NUCLEOTIDE SEQUENCE [LARGE SCALE GENOMIC DNA]</scope>
    <source>
        <strain evidence="2">JB137-S8 / ATCC MYA-4627 / FGSC 10392</strain>
    </source>
</reference>
<proteinExistence type="predicted"/>
<gene>
    <name evidence="1" type="ORF">AGABI1DRAFT_125433</name>
</gene>
<keyword evidence="2" id="KW-1185">Reference proteome</keyword>
<dbReference type="HOGENOM" id="CLU_747968_0_0_1"/>
<sequence>MLCDHRVSNDVIDIFFAIFQINMRTRRYNPKCLESIFLRDPDSSGVLIQGAVFSPSYKSNAYFIPALENHCTVKSIHKHNSKACNVVDDISFLRYISSFFVQKAGQRASPQFHRVALLISRKLYKNNLRALNNFCTLHNPVYYLSCADSDSEIPTSPANGTTQQTLLVSHHTPTNTAPERSSARRECARTFLRRSTLCGPYNASVSKPGFGSPKHPCTFNPRLDPPLTPVNQILSTPKHPPRIETKEPRTPCDRVLLDREFDFTRLLSLANARSPEEVSYHIYQTNHRLSFRNRLWVRRLSYPHFNNSPVSHPVCSSLKMSDITIAINANHQLASPLNVRSSTSTRCTPQMMEDGGPHLQWSPHCLRCFA</sequence>
<dbReference type="RefSeq" id="XP_007326834.1">
    <property type="nucleotide sequence ID" value="XM_007326772.1"/>
</dbReference>
<name>K5X515_AGABU</name>
<dbReference type="GeneID" id="18826309"/>
<accession>K5X515</accession>
<organism evidence="1 2">
    <name type="scientific">Agaricus bisporus var. burnettii (strain JB137-S8 / ATCC MYA-4627 / FGSC 10392)</name>
    <name type="common">White button mushroom</name>
    <dbReference type="NCBI Taxonomy" id="597362"/>
    <lineage>
        <taxon>Eukaryota</taxon>
        <taxon>Fungi</taxon>
        <taxon>Dikarya</taxon>
        <taxon>Basidiomycota</taxon>
        <taxon>Agaricomycotina</taxon>
        <taxon>Agaricomycetes</taxon>
        <taxon>Agaricomycetidae</taxon>
        <taxon>Agaricales</taxon>
        <taxon>Agaricineae</taxon>
        <taxon>Agaricaceae</taxon>
        <taxon>Agaricus</taxon>
    </lineage>
</organism>
<dbReference type="InParanoid" id="K5X515"/>